<evidence type="ECO:0000256" key="32">
    <source>
        <dbReference type="SAM" id="Phobius"/>
    </source>
</evidence>
<comment type="catalytic activity">
    <reaction evidence="3">
        <text>hexadecanoate(out) = hexadecanoate(in)</text>
        <dbReference type="Rhea" id="RHEA:45256"/>
        <dbReference type="ChEBI" id="CHEBI:7896"/>
    </reaction>
    <physiologicalReaction direction="left-to-right" evidence="3">
        <dbReference type="Rhea" id="RHEA:45257"/>
    </physiologicalReaction>
</comment>
<evidence type="ECO:0000256" key="18">
    <source>
        <dbReference type="ARBA" id="ARBA00022989"/>
    </source>
</evidence>
<protein>
    <recommendedName>
        <fullName evidence="11">Platelet glycoprotein 4</fullName>
    </recommendedName>
    <alternativeName>
        <fullName evidence="31">Glycoprotein IIIb</fullName>
    </alternativeName>
    <alternativeName>
        <fullName evidence="29">PAS IV</fullName>
    </alternativeName>
    <alternativeName>
        <fullName evidence="30">PAS-4</fullName>
    </alternativeName>
    <alternativeName>
        <fullName evidence="28">Platelet glycoprotein IV</fullName>
    </alternativeName>
</protein>
<evidence type="ECO:0000256" key="20">
    <source>
        <dbReference type="ARBA" id="ARBA00023055"/>
    </source>
</evidence>
<keyword evidence="17" id="KW-0130">Cell adhesion</keyword>
<dbReference type="GeneID" id="110144355"/>
<keyword evidence="25" id="KW-0325">Glycoprotein</keyword>
<evidence type="ECO:0000256" key="10">
    <source>
        <dbReference type="ARBA" id="ARBA00010532"/>
    </source>
</evidence>
<evidence type="ECO:0000256" key="2">
    <source>
        <dbReference type="ARBA" id="ARBA00000626"/>
    </source>
</evidence>
<keyword evidence="23" id="KW-1015">Disulfide bond</keyword>
<keyword evidence="20" id="KW-0445">Lipid transport</keyword>
<evidence type="ECO:0000256" key="6">
    <source>
        <dbReference type="ARBA" id="ARBA00004221"/>
    </source>
</evidence>
<keyword evidence="18 32" id="KW-1133">Transmembrane helix</keyword>
<evidence type="ECO:0000256" key="28">
    <source>
        <dbReference type="ARBA" id="ARBA00029966"/>
    </source>
</evidence>
<evidence type="ECO:0000256" key="21">
    <source>
        <dbReference type="ARBA" id="ARBA00023136"/>
    </source>
</evidence>
<keyword evidence="14" id="KW-1017">Isopeptide bond</keyword>
<evidence type="ECO:0000256" key="17">
    <source>
        <dbReference type="ARBA" id="ARBA00022889"/>
    </source>
</evidence>
<dbReference type="PANTHER" id="PTHR11923:SF12">
    <property type="entry name" value="PLATELET GLYCOPROTEIN 4"/>
    <property type="match status" value="1"/>
</dbReference>
<evidence type="ECO:0000256" key="5">
    <source>
        <dbReference type="ARBA" id="ARBA00001892"/>
    </source>
</evidence>
<evidence type="ECO:0000256" key="19">
    <source>
        <dbReference type="ARBA" id="ARBA00023034"/>
    </source>
</evidence>
<evidence type="ECO:0000256" key="13">
    <source>
        <dbReference type="ARBA" id="ARBA00022475"/>
    </source>
</evidence>
<proteinExistence type="inferred from homology"/>
<keyword evidence="16" id="KW-0832">Ubl conjugation</keyword>
<keyword evidence="33" id="KW-1185">Reference proteome</keyword>
<gene>
    <name evidence="34" type="primary">LOC110144355</name>
</gene>
<keyword evidence="24" id="KW-0675">Receptor</keyword>
<feature type="transmembrane region" description="Helical" evidence="32">
    <location>
        <begin position="7"/>
        <end position="29"/>
    </location>
</feature>
<reference evidence="34" key="2">
    <citation type="submission" date="2025-08" db="UniProtKB">
        <authorList>
            <consortium name="RefSeq"/>
        </authorList>
    </citation>
    <scope>IDENTIFICATION</scope>
    <source>
        <tissue evidence="34">Tongue muscle</tissue>
    </source>
</reference>
<accession>A0ABM4IDY9</accession>
<comment type="subcellular location">
    <subcellularLocation>
        <location evidence="6">Apical cell membrane</location>
    </subcellularLocation>
    <subcellularLocation>
        <location evidence="9">Cell membrane</location>
        <topology evidence="9">Multi-pass membrane protein</topology>
    </subcellularLocation>
    <subcellularLocation>
        <location evidence="8">Golgi apparatus</location>
    </subcellularLocation>
    <subcellularLocation>
        <location evidence="7">Membrane raft</location>
    </subcellularLocation>
</comment>
<dbReference type="PRINTS" id="PR01610">
    <property type="entry name" value="CD36ANTIGEN"/>
</dbReference>
<evidence type="ECO:0000256" key="16">
    <source>
        <dbReference type="ARBA" id="ARBA00022843"/>
    </source>
</evidence>
<evidence type="ECO:0000256" key="26">
    <source>
        <dbReference type="ARBA" id="ARBA00023288"/>
    </source>
</evidence>
<keyword evidence="21 32" id="KW-0472">Membrane</keyword>
<evidence type="ECO:0000256" key="30">
    <source>
        <dbReference type="ARBA" id="ARBA00032188"/>
    </source>
</evidence>
<keyword evidence="12" id="KW-0813">Transport</keyword>
<keyword evidence="22" id="KW-0564">Palmitate</keyword>
<evidence type="ECO:0000256" key="23">
    <source>
        <dbReference type="ARBA" id="ARBA00023157"/>
    </source>
</evidence>
<keyword evidence="15 32" id="KW-0812">Transmembrane</keyword>
<dbReference type="PANTHER" id="PTHR11923">
    <property type="entry name" value="SCAVENGER RECEPTOR CLASS B TYPE-1 SR-B1"/>
    <property type="match status" value="1"/>
</dbReference>
<evidence type="ECO:0000256" key="1">
    <source>
        <dbReference type="ARBA" id="ARBA00000542"/>
    </source>
</evidence>
<comment type="catalytic activity">
    <reaction evidence="1">
        <text>(9Z,12Z)-octadecadienoate(out) = (9Z,12Z)-octadecadienoate(in)</text>
        <dbReference type="Rhea" id="RHEA:45264"/>
        <dbReference type="ChEBI" id="CHEBI:30245"/>
    </reaction>
    <physiologicalReaction direction="left-to-right" evidence="1">
        <dbReference type="Rhea" id="RHEA:45265"/>
    </physiologicalReaction>
</comment>
<evidence type="ECO:0000256" key="31">
    <source>
        <dbReference type="ARBA" id="ARBA00032780"/>
    </source>
</evidence>
<evidence type="ECO:0000313" key="34">
    <source>
        <dbReference type="RefSeq" id="XP_070326029.1"/>
    </source>
</evidence>
<evidence type="ECO:0000256" key="25">
    <source>
        <dbReference type="ARBA" id="ARBA00023180"/>
    </source>
</evidence>
<sequence length="353" mass="39410">MSCNRSCGLITGAVIGAVLAVFGGILVPVGDTLIKKTVKKEAALEEGTIAFKNWVKTDTRVYRQFWIFDVQNPEEVAVNSSKIKVKQRGPYTYRVPYLAKENITQDSETHTVSFVQPNGAIFEPSLSVGTEDDMFTVLNLAVVAAPQLYPNSFVQGILNSLIKKSKSSMFQNRTLKELLWGYTDPFLNLVPYPVATTVGVFYPYNNTADGVYKVFNGKDDISKVGIIDTYKGKKHLSYWASYCDMINGTDAALFPPFIEKTRVLQFFSPDICRSIYAVFAAEMNLKGIPVYRFILPSSAFASPLQNPDNHCFCTEKIISKNCTLYGVLDIGKCKEDNWIHFTVYKTAADQYTG</sequence>
<dbReference type="RefSeq" id="XP_070326029.1">
    <property type="nucleotide sequence ID" value="XM_070469928.1"/>
</dbReference>
<dbReference type="InterPro" id="IPR002159">
    <property type="entry name" value="CD36_fam"/>
</dbReference>
<evidence type="ECO:0000256" key="8">
    <source>
        <dbReference type="ARBA" id="ARBA00004555"/>
    </source>
</evidence>
<evidence type="ECO:0000256" key="4">
    <source>
        <dbReference type="ARBA" id="ARBA00000996"/>
    </source>
</evidence>
<dbReference type="Proteomes" id="UP001652640">
    <property type="component" value="Chromosome 1"/>
</dbReference>
<comment type="similarity">
    <text evidence="10">Belongs to the CD36 family.</text>
</comment>
<evidence type="ECO:0000256" key="29">
    <source>
        <dbReference type="ARBA" id="ARBA00031821"/>
    </source>
</evidence>
<evidence type="ECO:0000313" key="33">
    <source>
        <dbReference type="Proteomes" id="UP001652640"/>
    </source>
</evidence>
<evidence type="ECO:0000256" key="24">
    <source>
        <dbReference type="ARBA" id="ARBA00023170"/>
    </source>
</evidence>
<dbReference type="PRINTS" id="PR01609">
    <property type="entry name" value="CD36FAMILY"/>
</dbReference>
<evidence type="ECO:0000256" key="7">
    <source>
        <dbReference type="ARBA" id="ARBA00004285"/>
    </source>
</evidence>
<evidence type="ECO:0000256" key="15">
    <source>
        <dbReference type="ARBA" id="ARBA00022692"/>
    </source>
</evidence>
<evidence type="ECO:0000256" key="27">
    <source>
        <dbReference type="ARBA" id="ARBA00023949"/>
    </source>
</evidence>
<comment type="catalytic activity">
    <reaction evidence="27">
        <text>tetracosanoate(out) = tetracosanoate(in)</text>
        <dbReference type="Rhea" id="RHEA:45260"/>
        <dbReference type="ChEBI" id="CHEBI:31014"/>
    </reaction>
    <physiologicalReaction direction="left-to-right" evidence="27">
        <dbReference type="Rhea" id="RHEA:45261"/>
    </physiologicalReaction>
</comment>
<keyword evidence="26" id="KW-0449">Lipoprotein</keyword>
<keyword evidence="13" id="KW-1003">Cell membrane</keyword>
<comment type="catalytic activity">
    <reaction evidence="4">
        <text>tetradecanoate(out) = tetradecanoate(in)</text>
        <dbReference type="Rhea" id="RHEA:45252"/>
        <dbReference type="ChEBI" id="CHEBI:30807"/>
    </reaction>
    <physiologicalReaction direction="left-to-right" evidence="4">
        <dbReference type="Rhea" id="RHEA:45253"/>
    </physiologicalReaction>
</comment>
<evidence type="ECO:0000256" key="22">
    <source>
        <dbReference type="ARBA" id="ARBA00023139"/>
    </source>
</evidence>
<comment type="catalytic activity">
    <reaction evidence="2">
        <text>(9Z)-octadecenoate(out) = (9Z)-octadecenoate(in)</text>
        <dbReference type="Rhea" id="RHEA:33655"/>
        <dbReference type="ChEBI" id="CHEBI:30823"/>
    </reaction>
    <physiologicalReaction direction="left-to-right" evidence="2">
        <dbReference type="Rhea" id="RHEA:33656"/>
    </physiologicalReaction>
</comment>
<dbReference type="Pfam" id="PF01130">
    <property type="entry name" value="CD36"/>
    <property type="match status" value="1"/>
</dbReference>
<evidence type="ECO:0000256" key="12">
    <source>
        <dbReference type="ARBA" id="ARBA00022448"/>
    </source>
</evidence>
<evidence type="ECO:0000256" key="9">
    <source>
        <dbReference type="ARBA" id="ARBA00004651"/>
    </source>
</evidence>
<dbReference type="InterPro" id="IPR005428">
    <property type="entry name" value="CD36/SCARB1/SNMP1"/>
</dbReference>
<reference evidence="33" key="1">
    <citation type="journal article" date="2022" name="J. Hered.">
        <title>A De Novo Chromosome-Level Genome Assembly of the White-Tailed Deer, Odocoileus Virginianus.</title>
        <authorList>
            <person name="London E.W."/>
            <person name="Roca A.L."/>
            <person name="Novakofski J.E."/>
            <person name="Mateus-Pinilla N.E."/>
        </authorList>
    </citation>
    <scope>NUCLEOTIDE SEQUENCE [LARGE SCALE GENOMIC DNA]</scope>
</reference>
<keyword evidence="19" id="KW-0333">Golgi apparatus</keyword>
<evidence type="ECO:0000256" key="3">
    <source>
        <dbReference type="ARBA" id="ARBA00000934"/>
    </source>
</evidence>
<comment type="catalytic activity">
    <reaction evidence="5">
        <text>butanoate(out) = butanoate(in)</text>
        <dbReference type="Rhea" id="RHEA:45248"/>
        <dbReference type="ChEBI" id="CHEBI:17968"/>
    </reaction>
    <physiologicalReaction direction="left-to-right" evidence="5">
        <dbReference type="Rhea" id="RHEA:45249"/>
    </physiologicalReaction>
</comment>
<name>A0ABM4IDY9_ODOVR</name>
<evidence type="ECO:0000256" key="14">
    <source>
        <dbReference type="ARBA" id="ARBA00022499"/>
    </source>
</evidence>
<evidence type="ECO:0000256" key="11">
    <source>
        <dbReference type="ARBA" id="ARBA00020772"/>
    </source>
</evidence>
<organism evidence="33 34">
    <name type="scientific">Odocoileus virginianus</name>
    <name type="common">White-tailed deer</name>
    <dbReference type="NCBI Taxonomy" id="9874"/>
    <lineage>
        <taxon>Eukaryota</taxon>
        <taxon>Metazoa</taxon>
        <taxon>Chordata</taxon>
        <taxon>Craniata</taxon>
        <taxon>Vertebrata</taxon>
        <taxon>Euteleostomi</taxon>
        <taxon>Mammalia</taxon>
        <taxon>Eutheria</taxon>
        <taxon>Laurasiatheria</taxon>
        <taxon>Artiodactyla</taxon>
        <taxon>Ruminantia</taxon>
        <taxon>Pecora</taxon>
        <taxon>Cervidae</taxon>
        <taxon>Odocoileinae</taxon>
        <taxon>Odocoileus</taxon>
    </lineage>
</organism>